<sequence length="136" mass="16323">MITQKRTFLYQPGILSSIITWSWTFALLFVGIIFWLEVTHFQQITLFFFIIFLLFSIFQLSFRKITIEKNQITIGRLLNPRWIKISIDDIDDYRFTKHRAIIIINNKKHEFLLPVNSIIELNSIISKKRIKELHNP</sequence>
<feature type="transmembrane region" description="Helical" evidence="1">
    <location>
        <begin position="41"/>
        <end position="62"/>
    </location>
</feature>
<organism evidence="2 3">
    <name type="scientific">Apilactobacillus micheneri</name>
    <dbReference type="NCBI Taxonomy" id="1899430"/>
    <lineage>
        <taxon>Bacteria</taxon>
        <taxon>Bacillati</taxon>
        <taxon>Bacillota</taxon>
        <taxon>Bacilli</taxon>
        <taxon>Lactobacillales</taxon>
        <taxon>Lactobacillaceae</taxon>
        <taxon>Apilactobacillus</taxon>
    </lineage>
</organism>
<evidence type="ECO:0000313" key="2">
    <source>
        <dbReference type="EMBL" id="TPR25558.1"/>
    </source>
</evidence>
<name>A0ABY2YX86_9LACO</name>
<accession>A0ABY2YX86</accession>
<keyword evidence="3" id="KW-1185">Reference proteome</keyword>
<keyword evidence="1" id="KW-1133">Transmembrane helix</keyword>
<dbReference type="Proteomes" id="UP000777560">
    <property type="component" value="Unassembled WGS sequence"/>
</dbReference>
<comment type="caution">
    <text evidence="2">The sequence shown here is derived from an EMBL/GenBank/DDBJ whole genome shotgun (WGS) entry which is preliminary data.</text>
</comment>
<dbReference type="RefSeq" id="WP_105964592.1">
    <property type="nucleotide sequence ID" value="NZ_POSO01000003.1"/>
</dbReference>
<evidence type="ECO:0000313" key="3">
    <source>
        <dbReference type="Proteomes" id="UP000777560"/>
    </source>
</evidence>
<proteinExistence type="predicted"/>
<keyword evidence="1" id="KW-0472">Membrane</keyword>
<reference evidence="2 3" key="1">
    <citation type="submission" date="2018-08" db="EMBL/GenBank/DDBJ databases">
        <title>Comparative genomics of wild bee and flower associated Lactobacillus reveals potential adaptation to the bee host.</title>
        <authorList>
            <person name="Vuong H.Q."/>
            <person name="Mcfrederick Q.S."/>
        </authorList>
    </citation>
    <scope>NUCLEOTIDE SEQUENCE [LARGE SCALE GENOMIC DNA]</scope>
    <source>
        <strain evidence="2 3">HV_13</strain>
    </source>
</reference>
<evidence type="ECO:0000256" key="1">
    <source>
        <dbReference type="SAM" id="Phobius"/>
    </source>
</evidence>
<protein>
    <submittedName>
        <fullName evidence="2">Pore-forming protein</fullName>
    </submittedName>
</protein>
<feature type="transmembrane region" description="Helical" evidence="1">
    <location>
        <begin position="12"/>
        <end position="35"/>
    </location>
</feature>
<dbReference type="EMBL" id="QUAV01000002">
    <property type="protein sequence ID" value="TPR25558.1"/>
    <property type="molecule type" value="Genomic_DNA"/>
</dbReference>
<keyword evidence="1" id="KW-0812">Transmembrane</keyword>
<dbReference type="InterPro" id="IPR020215">
    <property type="entry name" value="EbsA-like"/>
</dbReference>
<gene>
    <name evidence="2" type="ORF">DY114_02855</name>
</gene>
<dbReference type="Pfam" id="PF17255">
    <property type="entry name" value="EbsA"/>
    <property type="match status" value="1"/>
</dbReference>